<keyword evidence="1" id="KW-0285">Flavoprotein</keyword>
<dbReference type="AlphaFoldDB" id="A0A7Y6I536"/>
<evidence type="ECO:0000256" key="2">
    <source>
        <dbReference type="ARBA" id="ARBA00022827"/>
    </source>
</evidence>
<dbReference type="InterPro" id="IPR009100">
    <property type="entry name" value="AcylCoA_DH/oxidase_NM_dom_sf"/>
</dbReference>
<dbReference type="PANTHER" id="PTHR43884:SF20">
    <property type="entry name" value="ACYL-COA DEHYDROGENASE FADE28"/>
    <property type="match status" value="1"/>
</dbReference>
<dbReference type="Gene3D" id="2.40.110.10">
    <property type="entry name" value="Butyryl-CoA Dehydrogenase, subunit A, domain 2"/>
    <property type="match status" value="1"/>
</dbReference>
<reference evidence="4 5" key="1">
    <citation type="submission" date="2020-06" db="EMBL/GenBank/DDBJ databases">
        <title>Nonomuraea sp. SMC257, a novel actinomycete isolated from soil.</title>
        <authorList>
            <person name="Chanama M."/>
        </authorList>
    </citation>
    <scope>NUCLEOTIDE SEQUENCE [LARGE SCALE GENOMIC DNA]</scope>
    <source>
        <strain evidence="4 5">SMC257</strain>
    </source>
</reference>
<proteinExistence type="predicted"/>
<dbReference type="RefSeq" id="WP_175589336.1">
    <property type="nucleotide sequence ID" value="NZ_JABWGN010000004.1"/>
</dbReference>
<dbReference type="GO" id="GO:0050660">
    <property type="term" value="F:flavin adenine dinucleotide binding"/>
    <property type="evidence" value="ECO:0007669"/>
    <property type="project" value="InterPro"/>
</dbReference>
<evidence type="ECO:0000256" key="1">
    <source>
        <dbReference type="ARBA" id="ARBA00022630"/>
    </source>
</evidence>
<dbReference type="Proteomes" id="UP000586042">
    <property type="component" value="Unassembled WGS sequence"/>
</dbReference>
<dbReference type="SUPFAM" id="SSF56645">
    <property type="entry name" value="Acyl-CoA dehydrogenase NM domain-like"/>
    <property type="match status" value="1"/>
</dbReference>
<evidence type="ECO:0000313" key="5">
    <source>
        <dbReference type="Proteomes" id="UP000586042"/>
    </source>
</evidence>
<protein>
    <submittedName>
        <fullName evidence="4">Acyl-CoA/acyl-ACP dehydrogenase</fullName>
    </submittedName>
</protein>
<evidence type="ECO:0000256" key="3">
    <source>
        <dbReference type="ARBA" id="ARBA00023002"/>
    </source>
</evidence>
<dbReference type="EMBL" id="JABWGN010000004">
    <property type="protein sequence ID" value="NUW31873.1"/>
    <property type="molecule type" value="Genomic_DNA"/>
</dbReference>
<sequence length="376" mass="38984">MRSLDVAREAAERHLPGLCAALSEVPLLDLEKPGNPGIGLFRAHGGPALLVPKEHGGAGASPVEVMRTMTAVASCSPSLAVGTAMHHFTVATLYEVVAADPEALEAILLQEIAAKGLLISSGGAEGRTGQSIVAPSMTAVPVEGGYLVNGSKKPCSLARSMDLLSATVALPGGDGPALGMMVVPADLPGISVHPFWRSEILAGAESEEVRLTDVEVAEDFVVRPDLDDPSGVDALTAIAFVWFQCMISAVYLGAASALAERVFRERRGGAAGRAALGVRLDTATCLVEGLARLVEQRDFDRDALAKAVISRFAVQDAITDAAALAAEQLGGMAFIGSPEIAYLLAACRPLAFHPPSRTACLDGLAGYFEGHPFRIA</sequence>
<keyword evidence="2" id="KW-0274">FAD</keyword>
<dbReference type="PANTHER" id="PTHR43884">
    <property type="entry name" value="ACYL-COA DEHYDROGENASE"/>
    <property type="match status" value="1"/>
</dbReference>
<accession>A0A7Y6I536</accession>
<evidence type="ECO:0000313" key="4">
    <source>
        <dbReference type="EMBL" id="NUW31873.1"/>
    </source>
</evidence>
<dbReference type="InterPro" id="IPR046373">
    <property type="entry name" value="Acyl-CoA_Oxase/DH_mid-dom_sf"/>
</dbReference>
<dbReference type="Gene3D" id="1.10.540.10">
    <property type="entry name" value="Acyl-CoA dehydrogenase/oxidase, N-terminal domain"/>
    <property type="match status" value="1"/>
</dbReference>
<keyword evidence="3" id="KW-0560">Oxidoreductase</keyword>
<name>A0A7Y6I536_9ACTN</name>
<comment type="caution">
    <text evidence="4">The sequence shown here is derived from an EMBL/GenBank/DDBJ whole genome shotgun (WGS) entry which is preliminary data.</text>
</comment>
<dbReference type="GO" id="GO:0003995">
    <property type="term" value="F:acyl-CoA dehydrogenase activity"/>
    <property type="evidence" value="ECO:0007669"/>
    <property type="project" value="TreeGrafter"/>
</dbReference>
<gene>
    <name evidence="4" type="ORF">HTZ77_10595</name>
</gene>
<dbReference type="InterPro" id="IPR037069">
    <property type="entry name" value="AcylCoA_DH/ox_N_sf"/>
</dbReference>
<keyword evidence="5" id="KW-1185">Reference proteome</keyword>
<organism evidence="4 5">
    <name type="scientific">Nonomuraea montanisoli</name>
    <dbReference type="NCBI Taxonomy" id="2741721"/>
    <lineage>
        <taxon>Bacteria</taxon>
        <taxon>Bacillati</taxon>
        <taxon>Actinomycetota</taxon>
        <taxon>Actinomycetes</taxon>
        <taxon>Streptosporangiales</taxon>
        <taxon>Streptosporangiaceae</taxon>
        <taxon>Nonomuraea</taxon>
    </lineage>
</organism>